<evidence type="ECO:0000256" key="1">
    <source>
        <dbReference type="ARBA" id="ARBA00004651"/>
    </source>
</evidence>
<gene>
    <name evidence="12" type="ORF">LC0644_2028</name>
</gene>
<feature type="transmembrane region" description="Helical" evidence="10">
    <location>
        <begin position="7"/>
        <end position="33"/>
    </location>
</feature>
<evidence type="ECO:0000256" key="7">
    <source>
        <dbReference type="ARBA" id="ARBA00022989"/>
    </source>
</evidence>
<feature type="domain" description="PTS EIIC type-2" evidence="11">
    <location>
        <begin position="8"/>
        <end position="440"/>
    </location>
</feature>
<evidence type="ECO:0000313" key="13">
    <source>
        <dbReference type="Proteomes" id="UP000032552"/>
    </source>
</evidence>
<feature type="transmembrane region" description="Helical" evidence="10">
    <location>
        <begin position="72"/>
        <end position="93"/>
    </location>
</feature>
<comment type="caution">
    <text evidence="12">The sequence shown here is derived from an EMBL/GenBank/DDBJ whole genome shotgun (WGS) entry which is preliminary data.</text>
</comment>
<dbReference type="EMBL" id="BAYM01000159">
    <property type="protein sequence ID" value="GAN37439.1"/>
    <property type="molecule type" value="Genomic_DNA"/>
</dbReference>
<name>A0A0C9PYZ9_LACPA</name>
<protein>
    <submittedName>
        <fullName evidence="12">Galactitol PTS, EIIC</fullName>
    </submittedName>
</protein>
<proteinExistence type="predicted"/>
<dbReference type="PROSITE" id="PS51104">
    <property type="entry name" value="PTS_EIIC_TYPE_2"/>
    <property type="match status" value="1"/>
</dbReference>
<evidence type="ECO:0000313" key="12">
    <source>
        <dbReference type="EMBL" id="GAN37439.1"/>
    </source>
</evidence>
<feature type="compositionally biased region" description="Basic and acidic residues" evidence="9">
    <location>
        <begin position="486"/>
        <end position="501"/>
    </location>
</feature>
<evidence type="ECO:0000256" key="3">
    <source>
        <dbReference type="ARBA" id="ARBA00022475"/>
    </source>
</evidence>
<keyword evidence="8 10" id="KW-0472">Membrane</keyword>
<feature type="transmembrane region" description="Helical" evidence="10">
    <location>
        <begin position="39"/>
        <end position="60"/>
    </location>
</feature>
<dbReference type="GO" id="GO:0015577">
    <property type="term" value="F:galactitol transmembrane transporter activity"/>
    <property type="evidence" value="ECO:0007669"/>
    <property type="project" value="InterPro"/>
</dbReference>
<reference evidence="13" key="1">
    <citation type="submission" date="2014-05" db="EMBL/GenBank/DDBJ databases">
        <title>Whole genome sequencing of Lactobacillus casei NRIC0644.</title>
        <authorList>
            <person name="Atarashi H."/>
            <person name="Yoshida Y."/>
            <person name="Fujimura S."/>
            <person name="Tanaka N."/>
            <person name="Shiwa Y."/>
            <person name="Yoshikawa H."/>
            <person name="Okada S."/>
            <person name="Nakagawa J."/>
        </authorList>
    </citation>
    <scope>NUCLEOTIDE SEQUENCE [LARGE SCALE GENOMIC DNA]</scope>
    <source>
        <strain evidence="13">NRIC0644</strain>
    </source>
</reference>
<feature type="transmembrane region" description="Helical" evidence="10">
    <location>
        <begin position="132"/>
        <end position="158"/>
    </location>
</feature>
<feature type="transmembrane region" description="Helical" evidence="10">
    <location>
        <begin position="330"/>
        <end position="348"/>
    </location>
</feature>
<dbReference type="InterPro" id="IPR013014">
    <property type="entry name" value="PTS_EIIC_2"/>
</dbReference>
<dbReference type="PANTHER" id="PTHR37324">
    <property type="entry name" value="PTS SYSTEM GALACTITOL-SPECIFIC EIIC COMPONENT"/>
    <property type="match status" value="1"/>
</dbReference>
<evidence type="ECO:0000256" key="4">
    <source>
        <dbReference type="ARBA" id="ARBA00022597"/>
    </source>
</evidence>
<evidence type="ECO:0000256" key="6">
    <source>
        <dbReference type="ARBA" id="ARBA00022692"/>
    </source>
</evidence>
<keyword evidence="2" id="KW-0813">Transport</keyword>
<evidence type="ECO:0000256" key="9">
    <source>
        <dbReference type="SAM" id="MobiDB-lite"/>
    </source>
</evidence>
<evidence type="ECO:0000256" key="10">
    <source>
        <dbReference type="SAM" id="Phobius"/>
    </source>
</evidence>
<dbReference type="InterPro" id="IPR004703">
    <property type="entry name" value="PTS_sugar-sp_permease"/>
</dbReference>
<feature type="transmembrane region" description="Helical" evidence="10">
    <location>
        <begin position="306"/>
        <end position="324"/>
    </location>
</feature>
<keyword evidence="7 10" id="KW-1133">Transmembrane helix</keyword>
<accession>A0A0C9PYZ9</accession>
<feature type="transmembrane region" description="Helical" evidence="10">
    <location>
        <begin position="99"/>
        <end position="120"/>
    </location>
</feature>
<dbReference type="Proteomes" id="UP000032552">
    <property type="component" value="Unassembled WGS sequence"/>
</dbReference>
<feature type="transmembrane region" description="Helical" evidence="10">
    <location>
        <begin position="249"/>
        <end position="268"/>
    </location>
</feature>
<keyword evidence="3" id="KW-1003">Cell membrane</keyword>
<dbReference type="InterPro" id="IPR013853">
    <property type="entry name" value="EIIC-GAT"/>
</dbReference>
<dbReference type="GO" id="GO:0009401">
    <property type="term" value="P:phosphoenolpyruvate-dependent sugar phosphotransferase system"/>
    <property type="evidence" value="ECO:0007669"/>
    <property type="project" value="UniProtKB-KW"/>
</dbReference>
<feature type="transmembrane region" description="Helical" evidence="10">
    <location>
        <begin position="178"/>
        <end position="199"/>
    </location>
</feature>
<organism evidence="12 13">
    <name type="scientific">Lacticaseibacillus paracasei NRIC 0644</name>
    <dbReference type="NCBI Taxonomy" id="1435038"/>
    <lineage>
        <taxon>Bacteria</taxon>
        <taxon>Bacillati</taxon>
        <taxon>Bacillota</taxon>
        <taxon>Bacilli</taxon>
        <taxon>Lactobacillales</taxon>
        <taxon>Lactobacillaceae</taxon>
        <taxon>Lacticaseibacillus</taxon>
    </lineage>
</organism>
<evidence type="ECO:0000256" key="2">
    <source>
        <dbReference type="ARBA" id="ARBA00022448"/>
    </source>
</evidence>
<sequence length="530" mass="57884">MTILKDVVNYILNLGGPVFVPLIMLILGLVAGLKFKKSIVAALTLGVAFSGMTLVVNYMMEAISPAAKSMSKLFHLSLNAIDAGWTGVAAITWSYKSAFLFFPLLLAINFVMLTFNWTKTLNVDMWNVWNKIFTYVVVLYFTHNAFFGFLVAGIQIIFELKAGDMWQRHIEDLTGMPGVTVPHFITLFAVILQPLNKLLDFIPIMNKPFDADALQKRIGVWGDNTVMGALIGVLLGFGAGYSVSGSLNLAIKAATAMTLFPMISKLFMTALSPIADAMSGFMQKHFKGREVYIGLDWPILAGRNELWVTVIILVPIMLVFAMILPHNTVLPFAGIINLSFVNAALLLTGANLLRMITLGIITTPIFLYGATYFAPVITNLAKSTGTVKVQAGQQLSWSTFEGPDFRLFFAQAFNGQWWAIALAVLWTLGFVWLYRDQIKIKLPSQRYGALAPVTAAAAPTAPASTSSDASDVDLSDLSGLDFSDAKASNESKKAAKDKQNDTADDVDLNDISGLDFSQTSHDKKRGDKGE</sequence>
<dbReference type="GO" id="GO:0005886">
    <property type="term" value="C:plasma membrane"/>
    <property type="evidence" value="ECO:0007669"/>
    <property type="project" value="UniProtKB-SubCell"/>
</dbReference>
<feature type="compositionally biased region" description="Basic and acidic residues" evidence="9">
    <location>
        <begin position="520"/>
        <end position="530"/>
    </location>
</feature>
<evidence type="ECO:0000256" key="5">
    <source>
        <dbReference type="ARBA" id="ARBA00022683"/>
    </source>
</evidence>
<keyword evidence="4" id="KW-0762">Sugar transport</keyword>
<keyword evidence="6 10" id="KW-0812">Transmembrane</keyword>
<keyword evidence="5" id="KW-0598">Phosphotransferase system</keyword>
<evidence type="ECO:0000259" key="11">
    <source>
        <dbReference type="PROSITE" id="PS51104"/>
    </source>
</evidence>
<dbReference type="RefSeq" id="WP_045625269.1">
    <property type="nucleotide sequence ID" value="NZ_BAYM01000159.1"/>
</dbReference>
<feature type="region of interest" description="Disordered" evidence="9">
    <location>
        <begin position="486"/>
        <end position="530"/>
    </location>
</feature>
<comment type="subcellular location">
    <subcellularLocation>
        <location evidence="1">Cell membrane</location>
        <topology evidence="1">Multi-pass membrane protein</topology>
    </subcellularLocation>
</comment>
<evidence type="ECO:0000256" key="8">
    <source>
        <dbReference type="ARBA" id="ARBA00023136"/>
    </source>
</evidence>
<feature type="transmembrane region" description="Helical" evidence="10">
    <location>
        <begin position="415"/>
        <end position="434"/>
    </location>
</feature>
<feature type="transmembrane region" description="Helical" evidence="10">
    <location>
        <begin position="355"/>
        <end position="374"/>
    </location>
</feature>
<dbReference type="Pfam" id="PF03611">
    <property type="entry name" value="EIIC-GAT"/>
    <property type="match status" value="1"/>
</dbReference>
<dbReference type="AlphaFoldDB" id="A0A0C9PYZ9"/>
<dbReference type="PANTHER" id="PTHR37324:SF2">
    <property type="entry name" value="PTS SYSTEM GALACTITOL-SPECIFIC EIIC COMPONENT"/>
    <property type="match status" value="1"/>
</dbReference>
<feature type="transmembrane region" description="Helical" evidence="10">
    <location>
        <begin position="220"/>
        <end position="243"/>
    </location>
</feature>